<keyword evidence="5" id="KW-1185">Reference proteome</keyword>
<dbReference type="RefSeq" id="WP_097155430.1">
    <property type="nucleotide sequence ID" value="NZ_OBEL01000006.1"/>
</dbReference>
<keyword evidence="2" id="KW-0560">Oxidoreductase</keyword>
<dbReference type="Proteomes" id="UP000219439">
    <property type="component" value="Unassembled WGS sequence"/>
</dbReference>
<dbReference type="GO" id="GO:0016491">
    <property type="term" value="F:oxidoreductase activity"/>
    <property type="evidence" value="ECO:0007669"/>
    <property type="project" value="UniProtKB-KW"/>
</dbReference>
<dbReference type="InterPro" id="IPR036291">
    <property type="entry name" value="NAD(P)-bd_dom_sf"/>
</dbReference>
<dbReference type="PRINTS" id="PR00081">
    <property type="entry name" value="GDHRDH"/>
</dbReference>
<dbReference type="Pfam" id="PF00106">
    <property type="entry name" value="adh_short"/>
    <property type="match status" value="1"/>
</dbReference>
<dbReference type="OrthoDB" id="9785826at2"/>
<dbReference type="PROSITE" id="PS00061">
    <property type="entry name" value="ADH_SHORT"/>
    <property type="match status" value="1"/>
</dbReference>
<gene>
    <name evidence="4" type="ORF">SAMN06265368_4184</name>
</gene>
<comment type="similarity">
    <text evidence="1 3">Belongs to the short-chain dehydrogenases/reductases (SDR) family.</text>
</comment>
<dbReference type="SUPFAM" id="SSF51735">
    <property type="entry name" value="NAD(P)-binding Rossmann-fold domains"/>
    <property type="match status" value="1"/>
</dbReference>
<dbReference type="Gene3D" id="3.40.50.720">
    <property type="entry name" value="NAD(P)-binding Rossmann-like Domain"/>
    <property type="match status" value="1"/>
</dbReference>
<evidence type="ECO:0000313" key="5">
    <source>
        <dbReference type="Proteomes" id="UP000219439"/>
    </source>
</evidence>
<dbReference type="PANTHER" id="PTHR24320:SF148">
    <property type="entry name" value="NAD(P)-BINDING ROSSMANN-FOLD SUPERFAMILY PROTEIN"/>
    <property type="match status" value="1"/>
</dbReference>
<name>A0A285PH58_9HYPH</name>
<evidence type="ECO:0000256" key="2">
    <source>
        <dbReference type="ARBA" id="ARBA00023002"/>
    </source>
</evidence>
<evidence type="ECO:0000313" key="4">
    <source>
        <dbReference type="EMBL" id="SNZ21070.1"/>
    </source>
</evidence>
<organism evidence="4 5">
    <name type="scientific">Cohaesibacter gelatinilyticus</name>
    <dbReference type="NCBI Taxonomy" id="372072"/>
    <lineage>
        <taxon>Bacteria</taxon>
        <taxon>Pseudomonadati</taxon>
        <taxon>Pseudomonadota</taxon>
        <taxon>Alphaproteobacteria</taxon>
        <taxon>Hyphomicrobiales</taxon>
        <taxon>Cohaesibacteraceae</taxon>
    </lineage>
</organism>
<dbReference type="AlphaFoldDB" id="A0A285PH58"/>
<dbReference type="InterPro" id="IPR002347">
    <property type="entry name" value="SDR_fam"/>
</dbReference>
<sequence length="264" mass="28391">MPKTILITGATDGIGLETARMLAKQGHVLLLHGRNQSKLDIVKEQLSDSPASLQIYRADLSDLSDVQALAKAIADDHKHLDILINNAGIYRTNKPRLQGGMDVRFMVNTIAPFALTKALLPIIPKDGRIINLSSAAQAMVSIKAMMGEEPIVDMPAYAQSKLAITMWTSHLAQQHPDGPLFVSVNPGSLLATKMVKEGFGVEGSDISIGADILCRAALTDEFQGKSGQYYDNDTKRFAPPQADGSNMAKAARITETIEAIIAQA</sequence>
<protein>
    <submittedName>
        <fullName evidence="4">Short-chain dehydrogenase</fullName>
    </submittedName>
</protein>
<evidence type="ECO:0000256" key="3">
    <source>
        <dbReference type="RuleBase" id="RU000363"/>
    </source>
</evidence>
<evidence type="ECO:0000256" key="1">
    <source>
        <dbReference type="ARBA" id="ARBA00006484"/>
    </source>
</evidence>
<reference evidence="4 5" key="1">
    <citation type="submission" date="2017-09" db="EMBL/GenBank/DDBJ databases">
        <authorList>
            <person name="Ehlers B."/>
            <person name="Leendertz F.H."/>
        </authorList>
    </citation>
    <scope>NUCLEOTIDE SEQUENCE [LARGE SCALE GENOMIC DNA]</scope>
    <source>
        <strain evidence="4 5">DSM 18289</strain>
    </source>
</reference>
<proteinExistence type="inferred from homology"/>
<dbReference type="PANTHER" id="PTHR24320">
    <property type="entry name" value="RETINOL DEHYDROGENASE"/>
    <property type="match status" value="1"/>
</dbReference>
<dbReference type="EMBL" id="OBEL01000006">
    <property type="protein sequence ID" value="SNZ21070.1"/>
    <property type="molecule type" value="Genomic_DNA"/>
</dbReference>
<dbReference type="PRINTS" id="PR00080">
    <property type="entry name" value="SDRFAMILY"/>
</dbReference>
<accession>A0A285PH58</accession>
<dbReference type="InterPro" id="IPR020904">
    <property type="entry name" value="Sc_DH/Rdtase_CS"/>
</dbReference>